<feature type="transmembrane region" description="Helical" evidence="3">
    <location>
        <begin position="30"/>
        <end position="50"/>
    </location>
</feature>
<dbReference type="Gene3D" id="3.30.70.270">
    <property type="match status" value="1"/>
</dbReference>
<accession>A0ABS6ZPG7</accession>
<keyword evidence="3" id="KW-1133">Transmembrane helix</keyword>
<comment type="caution">
    <text evidence="6">The sequence shown here is derived from an EMBL/GenBank/DDBJ whole genome shotgun (WGS) entry which is preliminary data.</text>
</comment>
<dbReference type="InterPro" id="IPR029787">
    <property type="entry name" value="Nucleotide_cyclase"/>
</dbReference>
<dbReference type="PROSITE" id="PS50887">
    <property type="entry name" value="GGDEF"/>
    <property type="match status" value="1"/>
</dbReference>
<reference evidence="6 7" key="1">
    <citation type="submission" date="2021-07" db="EMBL/GenBank/DDBJ databases">
        <authorList>
            <person name="So Y."/>
        </authorList>
    </citation>
    <scope>NUCLEOTIDE SEQUENCE [LARGE SCALE GENOMIC DNA]</scope>
    <source>
        <strain evidence="6 7">Y3S6</strain>
    </source>
</reference>
<keyword evidence="3" id="KW-0472">Membrane</keyword>
<dbReference type="Proteomes" id="UP000769617">
    <property type="component" value="Unassembled WGS sequence"/>
</dbReference>
<keyword evidence="7" id="KW-1185">Reference proteome</keyword>
<organism evidence="6 7">
    <name type="scientific">Billgrantia antri</name>
    <dbReference type="NCBI Taxonomy" id="2846777"/>
    <lineage>
        <taxon>Bacteria</taxon>
        <taxon>Pseudomonadati</taxon>
        <taxon>Pseudomonadota</taxon>
        <taxon>Gammaproteobacteria</taxon>
        <taxon>Oceanospirillales</taxon>
        <taxon>Halomonadaceae</taxon>
        <taxon>Billgrantia</taxon>
    </lineage>
</organism>
<evidence type="ECO:0000256" key="2">
    <source>
        <dbReference type="ARBA" id="ARBA00034247"/>
    </source>
</evidence>
<feature type="domain" description="CHASE" evidence="4">
    <location>
        <begin position="291"/>
        <end position="387"/>
    </location>
</feature>
<dbReference type="RefSeq" id="WP_219791156.1">
    <property type="nucleotide sequence ID" value="NZ_JAHYCA010000002.1"/>
</dbReference>
<feature type="transmembrane region" description="Helical" evidence="3">
    <location>
        <begin position="62"/>
        <end position="83"/>
    </location>
</feature>
<dbReference type="InterPro" id="IPR006189">
    <property type="entry name" value="CHASE_dom"/>
</dbReference>
<comment type="catalytic activity">
    <reaction evidence="2">
        <text>2 GTP = 3',3'-c-di-GMP + 2 diphosphate</text>
        <dbReference type="Rhea" id="RHEA:24898"/>
        <dbReference type="ChEBI" id="CHEBI:33019"/>
        <dbReference type="ChEBI" id="CHEBI:37565"/>
        <dbReference type="ChEBI" id="CHEBI:58805"/>
        <dbReference type="EC" id="2.7.7.65"/>
    </reaction>
</comment>
<name>A0ABS6ZPG7_9GAMM</name>
<feature type="transmembrane region" description="Helical" evidence="3">
    <location>
        <begin position="103"/>
        <end position="120"/>
    </location>
</feature>
<feature type="transmembrane region" description="Helical" evidence="3">
    <location>
        <begin position="194"/>
        <end position="211"/>
    </location>
</feature>
<sequence>MYRHAAFFVTCLAMVPLVLGVVLVEGESPLHEQVALALTGTLVLAMLMLLRGWHGPAKTLVGLALLPLTLALASYVLPEYWIPLSQWDAMSRGLATGLTLEDWRPGLLTTIALLLLAMLVATRGRASQGGPLLLLMTALLLGIQALLDGMGLDAQLPRSAASPWSTLAMATLLTGLCVAALPGWRAHAAALRRTLTPSLLLVLAALLLWHHQKGVTTRELHATTETEARQLGDRLMREIFDHLAAVERFANAWTLTDTPPSQAEWDRLAAPYHHDFRYLLNIAFVDTDSRIMRIYPPSDSNRQVLGARLFDAQPAGREAVRRALVEQRIGRTEVIMLLQGVPGIIHYLPIPLDERRTLGAVAMVISLPMLADTLFSEVDTQHTSLLLTQGERILASQVPDTRLGPWQHEVQLDISGIPLRLTIQPSHSRLLEQLPRLPMVTLVTGLTLAYLLYLVLHGYIRLAHQHRRVHATNNELRREIRTRSQLQEEVEWLARHDELTRLPNRRLFMETLAANATRRPLSVLICDVDHFKRINDHQGHLVGDRYLEQLGRIGRDVVEPWGGLFARYGGEEFVAFLPLADSVRAREIAEALRQRLLDAALLHHDGRVLTVSIGVVTLTHGPLDIATLMQAADDALYRAKAEGRNRVKVAQALNTVEGA</sequence>
<evidence type="ECO:0000256" key="1">
    <source>
        <dbReference type="ARBA" id="ARBA00012528"/>
    </source>
</evidence>
<dbReference type="CDD" id="cd01949">
    <property type="entry name" value="GGDEF"/>
    <property type="match status" value="1"/>
</dbReference>
<dbReference type="EC" id="2.7.7.65" evidence="1"/>
<dbReference type="EMBL" id="JAHYCA010000002">
    <property type="protein sequence ID" value="MBW6390814.1"/>
    <property type="molecule type" value="Genomic_DNA"/>
</dbReference>
<dbReference type="Pfam" id="PF00990">
    <property type="entry name" value="GGDEF"/>
    <property type="match status" value="1"/>
</dbReference>
<feature type="transmembrane region" description="Helical" evidence="3">
    <location>
        <begin position="164"/>
        <end position="182"/>
    </location>
</feature>
<dbReference type="InterPro" id="IPR000160">
    <property type="entry name" value="GGDEF_dom"/>
</dbReference>
<dbReference type="SUPFAM" id="SSF55073">
    <property type="entry name" value="Nucleotide cyclase"/>
    <property type="match status" value="1"/>
</dbReference>
<evidence type="ECO:0000259" key="5">
    <source>
        <dbReference type="PROSITE" id="PS50887"/>
    </source>
</evidence>
<evidence type="ECO:0000313" key="7">
    <source>
        <dbReference type="Proteomes" id="UP000769617"/>
    </source>
</evidence>
<dbReference type="PROSITE" id="PS50839">
    <property type="entry name" value="CHASE"/>
    <property type="match status" value="1"/>
</dbReference>
<dbReference type="NCBIfam" id="TIGR00254">
    <property type="entry name" value="GGDEF"/>
    <property type="match status" value="1"/>
</dbReference>
<protein>
    <recommendedName>
        <fullName evidence="1">diguanylate cyclase</fullName>
        <ecNumber evidence="1">2.7.7.65</ecNumber>
    </recommendedName>
</protein>
<dbReference type="PANTHER" id="PTHR45138">
    <property type="entry name" value="REGULATORY COMPONENTS OF SENSORY TRANSDUCTION SYSTEM"/>
    <property type="match status" value="1"/>
</dbReference>
<evidence type="ECO:0000259" key="4">
    <source>
        <dbReference type="PROSITE" id="PS50839"/>
    </source>
</evidence>
<proteinExistence type="predicted"/>
<keyword evidence="3" id="KW-0812">Transmembrane</keyword>
<feature type="transmembrane region" description="Helical" evidence="3">
    <location>
        <begin position="132"/>
        <end position="152"/>
    </location>
</feature>
<evidence type="ECO:0000313" key="6">
    <source>
        <dbReference type="EMBL" id="MBW6390814.1"/>
    </source>
</evidence>
<dbReference type="SMART" id="SM00267">
    <property type="entry name" value="GGDEF"/>
    <property type="match status" value="1"/>
</dbReference>
<dbReference type="InterPro" id="IPR050469">
    <property type="entry name" value="Diguanylate_Cyclase"/>
</dbReference>
<evidence type="ECO:0000256" key="3">
    <source>
        <dbReference type="SAM" id="Phobius"/>
    </source>
</evidence>
<dbReference type="InterPro" id="IPR043128">
    <property type="entry name" value="Rev_trsase/Diguanyl_cyclase"/>
</dbReference>
<dbReference type="SMART" id="SM01079">
    <property type="entry name" value="CHASE"/>
    <property type="match status" value="1"/>
</dbReference>
<feature type="transmembrane region" description="Helical" evidence="3">
    <location>
        <begin position="437"/>
        <end position="460"/>
    </location>
</feature>
<gene>
    <name evidence="6" type="ORF">KPL81_06510</name>
</gene>
<dbReference type="PANTHER" id="PTHR45138:SF9">
    <property type="entry name" value="DIGUANYLATE CYCLASE DGCM-RELATED"/>
    <property type="match status" value="1"/>
</dbReference>
<feature type="domain" description="GGDEF" evidence="5">
    <location>
        <begin position="519"/>
        <end position="652"/>
    </location>
</feature>